<dbReference type="InterPro" id="IPR004721">
    <property type="entry name" value="DHOdimr"/>
</dbReference>
<protein>
    <submittedName>
        <fullName evidence="5">Dihydroorotase</fullName>
    </submittedName>
</protein>
<dbReference type="GO" id="GO:0005737">
    <property type="term" value="C:cytoplasm"/>
    <property type="evidence" value="ECO:0007669"/>
    <property type="project" value="TreeGrafter"/>
</dbReference>
<dbReference type="EMBL" id="ML996572">
    <property type="protein sequence ID" value="KAF2758182.1"/>
    <property type="molecule type" value="Genomic_DNA"/>
</dbReference>
<dbReference type="HAMAP" id="MF_00219">
    <property type="entry name" value="PyrC_classII"/>
    <property type="match status" value="1"/>
</dbReference>
<dbReference type="PROSITE" id="PS00482">
    <property type="entry name" value="DIHYDROOROTASE_1"/>
    <property type="match status" value="1"/>
</dbReference>
<keyword evidence="1" id="KW-0479">Metal-binding</keyword>
<dbReference type="GO" id="GO:0006207">
    <property type="term" value="P:'de novo' pyrimidine nucleobase biosynthetic process"/>
    <property type="evidence" value="ECO:0007669"/>
    <property type="project" value="TreeGrafter"/>
</dbReference>
<name>A0A6A6W5M5_9PEZI</name>
<dbReference type="OrthoDB" id="1670005at2759"/>
<keyword evidence="3" id="KW-0862">Zinc</keyword>
<evidence type="ECO:0000313" key="5">
    <source>
        <dbReference type="EMBL" id="KAF2758182.1"/>
    </source>
</evidence>
<dbReference type="GO" id="GO:0046872">
    <property type="term" value="F:metal ion binding"/>
    <property type="evidence" value="ECO:0007669"/>
    <property type="project" value="UniProtKB-KW"/>
</dbReference>
<sequence>MDFEKIELAPTADFHVHLRDGEMMRMVVPTIRLGGVDTVYVMPNLIPPVTTVEAAKSYLARIQPLAPDVKFLMTLYMTESLTPEIIDDAASAGITGVKVYPAGVTTNSQSGVVDYESFFPIFEAMQRNDMVLNLHGEAPSTPSGNFIASEKAGESAVSVLNAEKLFLPTLHKIHNAFPKLRIVLEHCTTRDALDAVLKCGPSVAATITAHHLWICVDDVCGDAFNFCKPVAKTMEDRVALVRAAVEGGNGKFFFGSDSAPHPVTAKTGVKKAAAGCFTQSCATQLVIGAIEEAVAKGWISREVTAASLEDFLSNRGRKFYKLPEHAHGRKIQLERKGAKVPDVLKNATGDIEVIPFRRGEDTWKLTWK</sequence>
<organism evidence="5 6">
    <name type="scientific">Pseudovirgaria hyperparasitica</name>
    <dbReference type="NCBI Taxonomy" id="470096"/>
    <lineage>
        <taxon>Eukaryota</taxon>
        <taxon>Fungi</taxon>
        <taxon>Dikarya</taxon>
        <taxon>Ascomycota</taxon>
        <taxon>Pezizomycotina</taxon>
        <taxon>Dothideomycetes</taxon>
        <taxon>Dothideomycetes incertae sedis</taxon>
        <taxon>Acrospermales</taxon>
        <taxon>Acrospermaceae</taxon>
        <taxon>Pseudovirgaria</taxon>
    </lineage>
</organism>
<keyword evidence="6" id="KW-1185">Reference proteome</keyword>
<evidence type="ECO:0000256" key="1">
    <source>
        <dbReference type="ARBA" id="ARBA00022723"/>
    </source>
</evidence>
<keyword evidence="2" id="KW-0378">Hydrolase</keyword>
<dbReference type="SUPFAM" id="SSF51556">
    <property type="entry name" value="Metallo-dependent hydrolases"/>
    <property type="match status" value="1"/>
</dbReference>
<evidence type="ECO:0000256" key="4">
    <source>
        <dbReference type="ARBA" id="ARBA00022975"/>
    </source>
</evidence>
<evidence type="ECO:0000256" key="3">
    <source>
        <dbReference type="ARBA" id="ARBA00022833"/>
    </source>
</evidence>
<dbReference type="UniPathway" id="UPA00070">
    <property type="reaction ID" value="UER00117"/>
</dbReference>
<dbReference type="AlphaFoldDB" id="A0A6A6W5M5"/>
<dbReference type="Gene3D" id="3.20.20.140">
    <property type="entry name" value="Metal-dependent hydrolases"/>
    <property type="match status" value="1"/>
</dbReference>
<dbReference type="InterPro" id="IPR032466">
    <property type="entry name" value="Metal_Hydrolase"/>
</dbReference>
<accession>A0A6A6W5M5</accession>
<dbReference type="GeneID" id="54486566"/>
<dbReference type="InterPro" id="IPR002195">
    <property type="entry name" value="Dihydroorotase_CS"/>
</dbReference>
<evidence type="ECO:0000256" key="2">
    <source>
        <dbReference type="ARBA" id="ARBA00022801"/>
    </source>
</evidence>
<keyword evidence="4" id="KW-0665">Pyrimidine biosynthesis</keyword>
<dbReference type="PIRSF" id="PIRSF001237">
    <property type="entry name" value="DHOdimr"/>
    <property type="match status" value="1"/>
</dbReference>
<dbReference type="PANTHER" id="PTHR43137:SF1">
    <property type="entry name" value="DIHYDROOROTASE"/>
    <property type="match status" value="1"/>
</dbReference>
<reference evidence="5" key="1">
    <citation type="journal article" date="2020" name="Stud. Mycol.">
        <title>101 Dothideomycetes genomes: a test case for predicting lifestyles and emergence of pathogens.</title>
        <authorList>
            <person name="Haridas S."/>
            <person name="Albert R."/>
            <person name="Binder M."/>
            <person name="Bloem J."/>
            <person name="Labutti K."/>
            <person name="Salamov A."/>
            <person name="Andreopoulos B."/>
            <person name="Baker S."/>
            <person name="Barry K."/>
            <person name="Bills G."/>
            <person name="Bluhm B."/>
            <person name="Cannon C."/>
            <person name="Castanera R."/>
            <person name="Culley D."/>
            <person name="Daum C."/>
            <person name="Ezra D."/>
            <person name="Gonzalez J."/>
            <person name="Henrissat B."/>
            <person name="Kuo A."/>
            <person name="Liang C."/>
            <person name="Lipzen A."/>
            <person name="Lutzoni F."/>
            <person name="Magnuson J."/>
            <person name="Mondo S."/>
            <person name="Nolan M."/>
            <person name="Ohm R."/>
            <person name="Pangilinan J."/>
            <person name="Park H.-J."/>
            <person name="Ramirez L."/>
            <person name="Alfaro M."/>
            <person name="Sun H."/>
            <person name="Tritt A."/>
            <person name="Yoshinaga Y."/>
            <person name="Zwiers L.-H."/>
            <person name="Turgeon B."/>
            <person name="Goodwin S."/>
            <person name="Spatafora J."/>
            <person name="Crous P."/>
            <person name="Grigoriev I."/>
        </authorList>
    </citation>
    <scope>NUCLEOTIDE SEQUENCE</scope>
    <source>
        <strain evidence="5">CBS 121739</strain>
    </source>
</reference>
<dbReference type="PANTHER" id="PTHR43137">
    <property type="entry name" value="DIHYDROOROTASE"/>
    <property type="match status" value="1"/>
</dbReference>
<dbReference type="Proteomes" id="UP000799437">
    <property type="component" value="Unassembled WGS sequence"/>
</dbReference>
<dbReference type="GO" id="GO:0044205">
    <property type="term" value="P:'de novo' UMP biosynthetic process"/>
    <property type="evidence" value="ECO:0007669"/>
    <property type="project" value="UniProtKB-UniPathway"/>
</dbReference>
<dbReference type="PROSITE" id="PS00483">
    <property type="entry name" value="DIHYDROOROTASE_2"/>
    <property type="match status" value="1"/>
</dbReference>
<dbReference type="GO" id="GO:0004151">
    <property type="term" value="F:dihydroorotase activity"/>
    <property type="evidence" value="ECO:0007669"/>
    <property type="project" value="InterPro"/>
</dbReference>
<evidence type="ECO:0000313" key="6">
    <source>
        <dbReference type="Proteomes" id="UP000799437"/>
    </source>
</evidence>
<gene>
    <name evidence="5" type="ORF">EJ05DRAFT_486234</name>
</gene>
<proteinExistence type="inferred from homology"/>
<dbReference type="RefSeq" id="XP_033600633.1">
    <property type="nucleotide sequence ID" value="XM_033745512.1"/>
</dbReference>
<dbReference type="NCBIfam" id="TIGR00856">
    <property type="entry name" value="pyrC_dimer"/>
    <property type="match status" value="1"/>
</dbReference>